<comment type="caution">
    <text evidence="2">The sequence shown here is derived from an EMBL/GenBank/DDBJ whole genome shotgun (WGS) entry which is preliminary data.</text>
</comment>
<feature type="domain" description="Methyltransferase" evidence="1">
    <location>
        <begin position="102"/>
        <end position="199"/>
    </location>
</feature>
<dbReference type="PANTHER" id="PTHR44068:SF11">
    <property type="entry name" value="GERANYL DIPHOSPHATE 2-C-METHYLTRANSFERASE"/>
    <property type="match status" value="1"/>
</dbReference>
<dbReference type="AlphaFoldDB" id="A0A845MBS0"/>
<keyword evidence="3" id="KW-1185">Reference proteome</keyword>
<name>A0A845MBS0_9RHOB</name>
<dbReference type="Pfam" id="PF13649">
    <property type="entry name" value="Methyltransf_25"/>
    <property type="match status" value="1"/>
</dbReference>
<evidence type="ECO:0000313" key="2">
    <source>
        <dbReference type="EMBL" id="MZR14901.1"/>
    </source>
</evidence>
<proteinExistence type="predicted"/>
<dbReference type="PANTHER" id="PTHR44068">
    <property type="entry name" value="ZGC:194242"/>
    <property type="match status" value="1"/>
</dbReference>
<evidence type="ECO:0000313" key="3">
    <source>
        <dbReference type="Proteomes" id="UP000467322"/>
    </source>
</evidence>
<accession>A0A845MBS0</accession>
<gene>
    <name evidence="2" type="ORF">GQE99_17910</name>
</gene>
<dbReference type="GO" id="GO:0032259">
    <property type="term" value="P:methylation"/>
    <property type="evidence" value="ECO:0007669"/>
    <property type="project" value="UniProtKB-KW"/>
</dbReference>
<dbReference type="Proteomes" id="UP000467322">
    <property type="component" value="Unassembled WGS sequence"/>
</dbReference>
<dbReference type="RefSeq" id="WP_161353076.1">
    <property type="nucleotide sequence ID" value="NZ_WTUX01000019.1"/>
</dbReference>
<organism evidence="2 3">
    <name type="scientific">Maritimibacter harenae</name>
    <dbReference type="NCBI Taxonomy" id="2606218"/>
    <lineage>
        <taxon>Bacteria</taxon>
        <taxon>Pseudomonadati</taxon>
        <taxon>Pseudomonadota</taxon>
        <taxon>Alphaproteobacteria</taxon>
        <taxon>Rhodobacterales</taxon>
        <taxon>Roseobacteraceae</taxon>
        <taxon>Maritimibacter</taxon>
    </lineage>
</organism>
<reference evidence="2 3" key="1">
    <citation type="submission" date="2019-12" db="EMBL/GenBank/DDBJ databases">
        <title>Maritimibacter sp. nov. sp. isolated from sea sand.</title>
        <authorList>
            <person name="Kim J."/>
            <person name="Jeong S.E."/>
            <person name="Jung H.S."/>
            <person name="Jeon C.O."/>
        </authorList>
    </citation>
    <scope>NUCLEOTIDE SEQUENCE [LARGE SCALE GENOMIC DNA]</scope>
    <source>
        <strain evidence="2 3">DP07</strain>
    </source>
</reference>
<dbReference type="InterPro" id="IPR041698">
    <property type="entry name" value="Methyltransf_25"/>
</dbReference>
<protein>
    <submittedName>
        <fullName evidence="2">Methyltransferase domain-containing protein</fullName>
    </submittedName>
</protein>
<evidence type="ECO:0000259" key="1">
    <source>
        <dbReference type="Pfam" id="PF13649"/>
    </source>
</evidence>
<dbReference type="Gene3D" id="3.40.50.150">
    <property type="entry name" value="Vaccinia Virus protein VP39"/>
    <property type="match status" value="1"/>
</dbReference>
<keyword evidence="2" id="KW-0808">Transferase</keyword>
<dbReference type="SUPFAM" id="SSF53335">
    <property type="entry name" value="S-adenosyl-L-methionine-dependent methyltransferases"/>
    <property type="match status" value="1"/>
</dbReference>
<dbReference type="InterPro" id="IPR050447">
    <property type="entry name" value="Erg6_SMT_methyltransf"/>
</dbReference>
<dbReference type="EMBL" id="WTUX01000019">
    <property type="protein sequence ID" value="MZR14901.1"/>
    <property type="molecule type" value="Genomic_DNA"/>
</dbReference>
<dbReference type="InterPro" id="IPR029063">
    <property type="entry name" value="SAM-dependent_MTases_sf"/>
</dbReference>
<keyword evidence="2" id="KW-0489">Methyltransferase</keyword>
<dbReference type="CDD" id="cd02440">
    <property type="entry name" value="AdoMet_MTases"/>
    <property type="match status" value="1"/>
</dbReference>
<sequence>MPERNRFTGKMEPSIRDYDLSEALDLVDRRFGIDTLMRDLTAPRDRLVAAYYKQSRKGYEHYHRDASMHYALCEGEDYDHDGLYAQARAVIALARRTGAKRILEIGCGQAFNARHVAQELPGVEVMGLDLMQDHADRANARAAEAGLSNFHAAQGSFTAFPQDAGQFDIIFAVETLCYADRDEIDSIAGHLFDHLVPGGHFMMHDGIRKADWDDYPRDLQTAHVLNELCMAVTNDFFSEGEWEAALVRAGFVDITTEDLSQQTLGTVRRIARMGVLYTTRWKYRLMMRFVPKYLARNSVSGLLSIFALFGSAKEPDVRKGIVKYLLVTARKPE</sequence>
<dbReference type="GO" id="GO:0008168">
    <property type="term" value="F:methyltransferase activity"/>
    <property type="evidence" value="ECO:0007669"/>
    <property type="project" value="UniProtKB-KW"/>
</dbReference>